<evidence type="ECO:0000313" key="2">
    <source>
        <dbReference type="Proteomes" id="UP001064048"/>
    </source>
</evidence>
<dbReference type="EMBL" id="CM046103">
    <property type="protein sequence ID" value="KAI8427481.1"/>
    <property type="molecule type" value="Genomic_DNA"/>
</dbReference>
<accession>A0ACC0JTH2</accession>
<gene>
    <name evidence="1" type="ORF">MSG28_002014</name>
</gene>
<name>A0ACC0JTH2_CHOFU</name>
<keyword evidence="2" id="KW-1185">Reference proteome</keyword>
<protein>
    <submittedName>
        <fullName evidence="1">Uncharacterized protein</fullName>
    </submittedName>
</protein>
<sequence>MAETAIIYVRRKSGYTLRVFQLQSRQYVHFSSFVVRVPRLLMGTIASAAFWPKDVVFAVPGHHAADDSDVGDGETSERDRTTRTSSFVVALQDGVYELHLYTSGTREVYARECPCAQNAPSGQALIVSFCPSVRPFNLQVVGPCARSVRIATTILLANPAVKQQCLHCCVSAWRADFHNRSFAYTLPRDL</sequence>
<comment type="caution">
    <text evidence="1">The sequence shown here is derived from an EMBL/GenBank/DDBJ whole genome shotgun (WGS) entry which is preliminary data.</text>
</comment>
<dbReference type="Proteomes" id="UP001064048">
    <property type="component" value="Chromosome 3"/>
</dbReference>
<evidence type="ECO:0000313" key="1">
    <source>
        <dbReference type="EMBL" id="KAI8427481.1"/>
    </source>
</evidence>
<organism evidence="1 2">
    <name type="scientific">Choristoneura fumiferana</name>
    <name type="common">Spruce budworm moth</name>
    <name type="synonym">Archips fumiferana</name>
    <dbReference type="NCBI Taxonomy" id="7141"/>
    <lineage>
        <taxon>Eukaryota</taxon>
        <taxon>Metazoa</taxon>
        <taxon>Ecdysozoa</taxon>
        <taxon>Arthropoda</taxon>
        <taxon>Hexapoda</taxon>
        <taxon>Insecta</taxon>
        <taxon>Pterygota</taxon>
        <taxon>Neoptera</taxon>
        <taxon>Endopterygota</taxon>
        <taxon>Lepidoptera</taxon>
        <taxon>Glossata</taxon>
        <taxon>Ditrysia</taxon>
        <taxon>Tortricoidea</taxon>
        <taxon>Tortricidae</taxon>
        <taxon>Tortricinae</taxon>
        <taxon>Choristoneura</taxon>
    </lineage>
</organism>
<reference evidence="1 2" key="1">
    <citation type="journal article" date="2022" name="Genome Biol. Evol.">
        <title>The Spruce Budworm Genome: Reconstructing the Evolutionary History of Antifreeze Proteins.</title>
        <authorList>
            <person name="Beliveau C."/>
            <person name="Gagne P."/>
            <person name="Picq S."/>
            <person name="Vernygora O."/>
            <person name="Keeling C.I."/>
            <person name="Pinkney K."/>
            <person name="Doucet D."/>
            <person name="Wen F."/>
            <person name="Johnston J.S."/>
            <person name="Maaroufi H."/>
            <person name="Boyle B."/>
            <person name="Laroche J."/>
            <person name="Dewar K."/>
            <person name="Juretic N."/>
            <person name="Blackburn G."/>
            <person name="Nisole A."/>
            <person name="Brunet B."/>
            <person name="Brandao M."/>
            <person name="Lumley L."/>
            <person name="Duan J."/>
            <person name="Quan G."/>
            <person name="Lucarotti C.J."/>
            <person name="Roe A.D."/>
            <person name="Sperling F.A.H."/>
            <person name="Levesque R.C."/>
            <person name="Cusson M."/>
        </authorList>
    </citation>
    <scope>NUCLEOTIDE SEQUENCE [LARGE SCALE GENOMIC DNA]</scope>
    <source>
        <strain evidence="1">Glfc:IPQL:Cfum</strain>
    </source>
</reference>
<proteinExistence type="predicted"/>